<keyword evidence="1" id="KW-0732">Signal</keyword>
<accession>A0A1G7U336</accession>
<dbReference type="PROSITE" id="PS51257">
    <property type="entry name" value="PROKAR_LIPOPROTEIN"/>
    <property type="match status" value="1"/>
</dbReference>
<evidence type="ECO:0000313" key="3">
    <source>
        <dbReference type="Proteomes" id="UP000199296"/>
    </source>
</evidence>
<organism evidence="2 3">
    <name type="scientific">Psychroflexus sediminis</name>
    <dbReference type="NCBI Taxonomy" id="470826"/>
    <lineage>
        <taxon>Bacteria</taxon>
        <taxon>Pseudomonadati</taxon>
        <taxon>Bacteroidota</taxon>
        <taxon>Flavobacteriia</taxon>
        <taxon>Flavobacteriales</taxon>
        <taxon>Flavobacteriaceae</taxon>
        <taxon>Psychroflexus</taxon>
    </lineage>
</organism>
<reference evidence="2 3" key="1">
    <citation type="submission" date="2016-10" db="EMBL/GenBank/DDBJ databases">
        <authorList>
            <person name="de Groot N.N."/>
        </authorList>
    </citation>
    <scope>NUCLEOTIDE SEQUENCE [LARGE SCALE GENOMIC DNA]</scope>
    <source>
        <strain evidence="2 3">DSM 19803</strain>
    </source>
</reference>
<sequence>MKKILIILGFIGLISCEQNADPDIYQSESLTYFTESTSANYFVAPGQSEYRIQVGVTDASDVDREFTVSVNEEETTASPNAYSLENTFTIEAGEYIGEVVVNGNFDNVVDGESIVIDLVEINGSSIADFDNQFELTFFRFCEYSQASLVGEWTLNSEFWDTSYTVNIVAGEDEFTYIAQDLYGPTGFPNTQDIIINVVQIDDTTFELNVEKQGAFNATFAVNYGLLSIEGGGTLDTCGEMNMILEFTVAAGTFGEYNEVLTKN</sequence>
<protein>
    <recommendedName>
        <fullName evidence="4">Calx-beta domain-containing protein</fullName>
    </recommendedName>
</protein>
<dbReference type="EMBL" id="FNCW01000001">
    <property type="protein sequence ID" value="SDG41804.1"/>
    <property type="molecule type" value="Genomic_DNA"/>
</dbReference>
<evidence type="ECO:0000313" key="2">
    <source>
        <dbReference type="EMBL" id="SDG41804.1"/>
    </source>
</evidence>
<name>A0A1G7U336_9FLAO</name>
<keyword evidence="3" id="KW-1185">Reference proteome</keyword>
<dbReference type="AlphaFoldDB" id="A0A1G7U336"/>
<evidence type="ECO:0000256" key="1">
    <source>
        <dbReference type="SAM" id="SignalP"/>
    </source>
</evidence>
<gene>
    <name evidence="2" type="ORF">SAMN04488027_101214</name>
</gene>
<feature type="chain" id="PRO_5011672502" description="Calx-beta domain-containing protein" evidence="1">
    <location>
        <begin position="21"/>
        <end position="263"/>
    </location>
</feature>
<dbReference type="RefSeq" id="WP_093364481.1">
    <property type="nucleotide sequence ID" value="NZ_FNCW01000001.1"/>
</dbReference>
<feature type="signal peptide" evidence="1">
    <location>
        <begin position="1"/>
        <end position="20"/>
    </location>
</feature>
<proteinExistence type="predicted"/>
<dbReference type="Proteomes" id="UP000199296">
    <property type="component" value="Unassembled WGS sequence"/>
</dbReference>
<dbReference type="STRING" id="470826.SAMN04488027_101214"/>
<dbReference type="OrthoDB" id="9804511at2"/>
<evidence type="ECO:0008006" key="4">
    <source>
        <dbReference type="Google" id="ProtNLM"/>
    </source>
</evidence>